<evidence type="ECO:0000313" key="2">
    <source>
        <dbReference type="EMBL" id="KAL1411730.1"/>
    </source>
</evidence>
<proteinExistence type="predicted"/>
<dbReference type="RefSeq" id="XP_069211674.1">
    <property type="nucleotide sequence ID" value="XM_069351288.1"/>
</dbReference>
<feature type="region of interest" description="Disordered" evidence="1">
    <location>
        <begin position="1"/>
        <end position="38"/>
    </location>
</feature>
<comment type="caution">
    <text evidence="2">The sequence shown here is derived from an EMBL/GenBank/DDBJ whole genome shotgun (WGS) entry which is preliminary data.</text>
</comment>
<evidence type="ECO:0000313" key="3">
    <source>
        <dbReference type="Proteomes" id="UP001565368"/>
    </source>
</evidence>
<dbReference type="EMBL" id="JBBXJM010000002">
    <property type="protein sequence ID" value="KAL1411730.1"/>
    <property type="molecule type" value="Genomic_DNA"/>
</dbReference>
<name>A0ABR3QAJ6_9TREE</name>
<evidence type="ECO:0000256" key="1">
    <source>
        <dbReference type="SAM" id="MobiDB-lite"/>
    </source>
</evidence>
<dbReference type="GeneID" id="95983739"/>
<sequence>MGSNSNGPLPTQPGSSLTPLDAPTTQGQSHPVGPNPTTQAYFKKLEAENWRPYGKPYKYPTAAAWNAAVKEEWDDLQAELGPLAVVHEPHDDPHALLDENIITKNNIKIILDCLEQALILEPQLRCPLPDDVDGWRRTLRGVFGTDAPNIACTTASHIAHGNGKYAPEVESAEVPTLRAWAAASVRGDKAGRFVLQPISKSHVYVVMKGLTDGALSSLAPNFPPTLMERWVAAVTKAAETLRRSTIT</sequence>
<accession>A0ABR3QAJ6</accession>
<dbReference type="Proteomes" id="UP001565368">
    <property type="component" value="Unassembled WGS sequence"/>
</dbReference>
<reference evidence="2 3" key="1">
    <citation type="submission" date="2023-08" db="EMBL/GenBank/DDBJ databases">
        <title>Annotated Genome Sequence of Vanrija albida AlHP1.</title>
        <authorList>
            <person name="Herzog R."/>
        </authorList>
    </citation>
    <scope>NUCLEOTIDE SEQUENCE [LARGE SCALE GENOMIC DNA]</scope>
    <source>
        <strain evidence="2 3">AlHP1</strain>
    </source>
</reference>
<keyword evidence="3" id="KW-1185">Reference proteome</keyword>
<gene>
    <name evidence="2" type="ORF">Q8F55_002696</name>
</gene>
<protein>
    <submittedName>
        <fullName evidence="2">Uncharacterized protein</fullName>
    </submittedName>
</protein>
<organism evidence="2 3">
    <name type="scientific">Vanrija albida</name>
    <dbReference type="NCBI Taxonomy" id="181172"/>
    <lineage>
        <taxon>Eukaryota</taxon>
        <taxon>Fungi</taxon>
        <taxon>Dikarya</taxon>
        <taxon>Basidiomycota</taxon>
        <taxon>Agaricomycotina</taxon>
        <taxon>Tremellomycetes</taxon>
        <taxon>Trichosporonales</taxon>
        <taxon>Trichosporonaceae</taxon>
        <taxon>Vanrija</taxon>
    </lineage>
</organism>